<dbReference type="Gene3D" id="2.40.350.10">
    <property type="entry name" value="SO1590-like"/>
    <property type="match status" value="1"/>
</dbReference>
<keyword evidence="2" id="KW-1185">Reference proteome</keyword>
<dbReference type="RefSeq" id="XP_069205680.1">
    <property type="nucleotide sequence ID" value="XM_069355839.1"/>
</dbReference>
<dbReference type="Pfam" id="PF11528">
    <property type="entry name" value="DUF3224"/>
    <property type="match status" value="1"/>
</dbReference>
<protein>
    <recommendedName>
        <fullName evidence="3">Thioesterase domain-containing protein</fullName>
    </recommendedName>
</protein>
<dbReference type="SUPFAM" id="SSF159238">
    <property type="entry name" value="SO1590-like"/>
    <property type="match status" value="1"/>
</dbReference>
<dbReference type="GeneID" id="95988449"/>
<dbReference type="Proteomes" id="UP001565368">
    <property type="component" value="Unassembled WGS sequence"/>
</dbReference>
<proteinExistence type="predicted"/>
<evidence type="ECO:0000313" key="2">
    <source>
        <dbReference type="Proteomes" id="UP001565368"/>
    </source>
</evidence>
<sequence length="166" mass="17115">MPRSEPPLPTPLTPAITTTLKALSGVGVDVATDKLTPGPVPSSATSEFEFTGPDFNGTAVGHFTKWVVRGTGLTRSAMHGDGSGDLSYEGLAIFDGAILGHKGTIAYAVRGTCTHADMLVVAELTFITATGTGELKEIAGTGSYAMKINSEETQVTLSIGCAREAK</sequence>
<dbReference type="InterPro" id="IPR021607">
    <property type="entry name" value="DUF3224"/>
</dbReference>
<reference evidence="1 2" key="1">
    <citation type="submission" date="2023-08" db="EMBL/GenBank/DDBJ databases">
        <title>Annotated Genome Sequence of Vanrija albida AlHP1.</title>
        <authorList>
            <person name="Herzog R."/>
        </authorList>
    </citation>
    <scope>NUCLEOTIDE SEQUENCE [LARGE SCALE GENOMIC DNA]</scope>
    <source>
        <strain evidence="1 2">AlHP1</strain>
    </source>
</reference>
<gene>
    <name evidence="1" type="ORF">Q8F55_007406</name>
</gene>
<dbReference type="EMBL" id="JBBXJM010000006">
    <property type="protein sequence ID" value="KAL1405736.1"/>
    <property type="molecule type" value="Genomic_DNA"/>
</dbReference>
<evidence type="ECO:0000313" key="1">
    <source>
        <dbReference type="EMBL" id="KAL1405736.1"/>
    </source>
</evidence>
<organism evidence="1 2">
    <name type="scientific">Vanrija albida</name>
    <dbReference type="NCBI Taxonomy" id="181172"/>
    <lineage>
        <taxon>Eukaryota</taxon>
        <taxon>Fungi</taxon>
        <taxon>Dikarya</taxon>
        <taxon>Basidiomycota</taxon>
        <taxon>Agaricomycotina</taxon>
        <taxon>Tremellomycetes</taxon>
        <taxon>Trichosporonales</taxon>
        <taxon>Trichosporonaceae</taxon>
        <taxon>Vanrija</taxon>
    </lineage>
</organism>
<accession>A0ABR3PTQ6</accession>
<name>A0ABR3PTQ6_9TREE</name>
<evidence type="ECO:0008006" key="3">
    <source>
        <dbReference type="Google" id="ProtNLM"/>
    </source>
</evidence>
<dbReference type="InterPro" id="IPR023159">
    <property type="entry name" value="SO1590-like_sf"/>
</dbReference>
<comment type="caution">
    <text evidence="1">The sequence shown here is derived from an EMBL/GenBank/DDBJ whole genome shotgun (WGS) entry which is preliminary data.</text>
</comment>